<sequence>METVGLYFNVSPSPAPRVSETPGSSAVLPYTRELSIGLRVLAPLWPVIITFGYISNTINIIVFIKAGVKENVTTLLLSLAISDLTFLILITPTMCGIFIKGWGPDHSWPFDYKFSYFLFYWPAFTAYDLSALISVSLGVMRCACVSMPLKFKMVFTKSRTVKWVMFLVVLAVAIRAPVLTIFRVAHKRDPKTNVSTPVVIAVNLVAMTRINDVMNRGFVIWFNYITMVTCVIVLTYKLRQAAKIRRSCTTGNKSAQASEKTDANSHQTKDLQVIKSVVLICTIFILSQMLFLLVSTLRLADSNFAANKELGNLFTLISQTSLTLSYLNASLNIFVYYNFNSKYRSTFLTLFDFKQAA</sequence>
<dbReference type="SUPFAM" id="SSF81321">
    <property type="entry name" value="Family A G protein-coupled receptor-like"/>
    <property type="match status" value="1"/>
</dbReference>
<feature type="transmembrane region" description="Helical" evidence="8">
    <location>
        <begin position="163"/>
        <end position="185"/>
    </location>
</feature>
<reference evidence="10 11" key="1">
    <citation type="journal article" date="2021" name="Elife">
        <title>Chloroplast acquisition without the gene transfer in kleptoplastic sea slugs, Plakobranchus ocellatus.</title>
        <authorList>
            <person name="Maeda T."/>
            <person name="Takahashi S."/>
            <person name="Yoshida T."/>
            <person name="Shimamura S."/>
            <person name="Takaki Y."/>
            <person name="Nagai Y."/>
            <person name="Toyoda A."/>
            <person name="Suzuki Y."/>
            <person name="Arimoto A."/>
            <person name="Ishii H."/>
            <person name="Satoh N."/>
            <person name="Nishiyama T."/>
            <person name="Hasebe M."/>
            <person name="Maruyama T."/>
            <person name="Minagawa J."/>
            <person name="Obokata J."/>
            <person name="Shigenobu S."/>
        </authorList>
    </citation>
    <scope>NUCLEOTIDE SEQUENCE [LARGE SCALE GENOMIC DNA]</scope>
</reference>
<dbReference type="PRINTS" id="PR00237">
    <property type="entry name" value="GPCRRHODOPSN"/>
</dbReference>
<evidence type="ECO:0000313" key="11">
    <source>
        <dbReference type="Proteomes" id="UP000762676"/>
    </source>
</evidence>
<proteinExistence type="predicted"/>
<keyword evidence="2 8" id="KW-0812">Transmembrane</keyword>
<comment type="subcellular location">
    <subcellularLocation>
        <location evidence="1">Membrane</location>
        <topology evidence="1">Multi-pass membrane protein</topology>
    </subcellularLocation>
</comment>
<evidence type="ECO:0000256" key="1">
    <source>
        <dbReference type="ARBA" id="ARBA00004141"/>
    </source>
</evidence>
<organism evidence="10 11">
    <name type="scientific">Elysia marginata</name>
    <dbReference type="NCBI Taxonomy" id="1093978"/>
    <lineage>
        <taxon>Eukaryota</taxon>
        <taxon>Metazoa</taxon>
        <taxon>Spiralia</taxon>
        <taxon>Lophotrochozoa</taxon>
        <taxon>Mollusca</taxon>
        <taxon>Gastropoda</taxon>
        <taxon>Heterobranchia</taxon>
        <taxon>Euthyneura</taxon>
        <taxon>Panpulmonata</taxon>
        <taxon>Sacoglossa</taxon>
        <taxon>Placobranchoidea</taxon>
        <taxon>Plakobranchidae</taxon>
        <taxon>Elysia</taxon>
    </lineage>
</organism>
<dbReference type="AlphaFoldDB" id="A0AAV4F4C5"/>
<feature type="transmembrane region" description="Helical" evidence="8">
    <location>
        <begin position="119"/>
        <end position="142"/>
    </location>
</feature>
<feature type="transmembrane region" description="Helical" evidence="8">
    <location>
        <begin position="218"/>
        <end position="236"/>
    </location>
</feature>
<dbReference type="EMBL" id="BMAT01000493">
    <property type="protein sequence ID" value="GFR67296.1"/>
    <property type="molecule type" value="Genomic_DNA"/>
</dbReference>
<dbReference type="Pfam" id="PF00001">
    <property type="entry name" value="7tm_1"/>
    <property type="match status" value="1"/>
</dbReference>
<dbReference type="InterPro" id="IPR017452">
    <property type="entry name" value="GPCR_Rhodpsn_7TM"/>
</dbReference>
<feature type="transmembrane region" description="Helical" evidence="8">
    <location>
        <begin position="76"/>
        <end position="99"/>
    </location>
</feature>
<comment type="caution">
    <text evidence="10">The sequence shown here is derived from an EMBL/GenBank/DDBJ whole genome shotgun (WGS) entry which is preliminary data.</text>
</comment>
<evidence type="ECO:0000256" key="5">
    <source>
        <dbReference type="ARBA" id="ARBA00023136"/>
    </source>
</evidence>
<evidence type="ECO:0000259" key="9">
    <source>
        <dbReference type="PROSITE" id="PS50262"/>
    </source>
</evidence>
<dbReference type="GO" id="GO:0004930">
    <property type="term" value="F:G protein-coupled receptor activity"/>
    <property type="evidence" value="ECO:0007669"/>
    <property type="project" value="UniProtKB-KW"/>
</dbReference>
<evidence type="ECO:0000256" key="6">
    <source>
        <dbReference type="ARBA" id="ARBA00023170"/>
    </source>
</evidence>
<dbReference type="PANTHER" id="PTHR24243">
    <property type="entry name" value="G-PROTEIN COUPLED RECEPTOR"/>
    <property type="match status" value="1"/>
</dbReference>
<name>A0AAV4F4C5_9GAST</name>
<evidence type="ECO:0000313" key="10">
    <source>
        <dbReference type="EMBL" id="GFR67296.1"/>
    </source>
</evidence>
<dbReference type="PROSITE" id="PS50262">
    <property type="entry name" value="G_PROTEIN_RECEP_F1_2"/>
    <property type="match status" value="1"/>
</dbReference>
<evidence type="ECO:0000256" key="8">
    <source>
        <dbReference type="SAM" id="Phobius"/>
    </source>
</evidence>
<evidence type="ECO:0000256" key="7">
    <source>
        <dbReference type="ARBA" id="ARBA00023224"/>
    </source>
</evidence>
<dbReference type="PANTHER" id="PTHR24243:SF208">
    <property type="entry name" value="PYROKININ-1 RECEPTOR"/>
    <property type="match status" value="1"/>
</dbReference>
<evidence type="ECO:0000256" key="2">
    <source>
        <dbReference type="ARBA" id="ARBA00022692"/>
    </source>
</evidence>
<keyword evidence="6 10" id="KW-0675">Receptor</keyword>
<dbReference type="Proteomes" id="UP000762676">
    <property type="component" value="Unassembled WGS sequence"/>
</dbReference>
<feature type="transmembrane region" description="Helical" evidence="8">
    <location>
        <begin position="277"/>
        <end position="300"/>
    </location>
</feature>
<keyword evidence="4" id="KW-0297">G-protein coupled receptor</keyword>
<evidence type="ECO:0000256" key="4">
    <source>
        <dbReference type="ARBA" id="ARBA00023040"/>
    </source>
</evidence>
<evidence type="ECO:0000256" key="3">
    <source>
        <dbReference type="ARBA" id="ARBA00022989"/>
    </source>
</evidence>
<feature type="transmembrane region" description="Helical" evidence="8">
    <location>
        <begin position="320"/>
        <end position="339"/>
    </location>
</feature>
<dbReference type="Gene3D" id="1.20.1070.10">
    <property type="entry name" value="Rhodopsin 7-helix transmembrane proteins"/>
    <property type="match status" value="1"/>
</dbReference>
<protein>
    <submittedName>
        <fullName evidence="10">Peptide receptor GPCR</fullName>
    </submittedName>
</protein>
<gene>
    <name evidence="10" type="ORF">ElyMa_000250200</name>
</gene>
<accession>A0AAV4F4C5</accession>
<feature type="transmembrane region" description="Helical" evidence="8">
    <location>
        <begin position="44"/>
        <end position="64"/>
    </location>
</feature>
<keyword evidence="11" id="KW-1185">Reference proteome</keyword>
<keyword evidence="5 8" id="KW-0472">Membrane</keyword>
<keyword evidence="7" id="KW-0807">Transducer</keyword>
<dbReference type="GO" id="GO:0005886">
    <property type="term" value="C:plasma membrane"/>
    <property type="evidence" value="ECO:0007669"/>
    <property type="project" value="TreeGrafter"/>
</dbReference>
<dbReference type="InterPro" id="IPR000276">
    <property type="entry name" value="GPCR_Rhodpsn"/>
</dbReference>
<feature type="domain" description="G-protein coupled receptors family 1 profile" evidence="9">
    <location>
        <begin position="55"/>
        <end position="336"/>
    </location>
</feature>
<keyword evidence="3 8" id="KW-1133">Transmembrane helix</keyword>